<dbReference type="Proteomes" id="UP000541426">
    <property type="component" value="Unassembled WGS sequence"/>
</dbReference>
<comment type="caution">
    <text evidence="3">The sequence shown here is derived from an EMBL/GenBank/DDBJ whole genome shotgun (WGS) entry which is preliminary data.</text>
</comment>
<feature type="chain" id="PRO_5031529389" description="Surface lipoprotein assembly modifier C-terminal domain-containing protein" evidence="1">
    <location>
        <begin position="25"/>
        <end position="396"/>
    </location>
</feature>
<accession>A0A7W6GSP9</accession>
<name>A0A7W6GSP9_9RHOB</name>
<dbReference type="Pfam" id="PF04575">
    <property type="entry name" value="SlipAM"/>
    <property type="match status" value="1"/>
</dbReference>
<organism evidence="3 4">
    <name type="scientific">Sagittula marina</name>
    <dbReference type="NCBI Taxonomy" id="943940"/>
    <lineage>
        <taxon>Bacteria</taxon>
        <taxon>Pseudomonadati</taxon>
        <taxon>Pseudomonadota</taxon>
        <taxon>Alphaproteobacteria</taxon>
        <taxon>Rhodobacterales</taxon>
        <taxon>Roseobacteraceae</taxon>
        <taxon>Sagittula</taxon>
    </lineage>
</organism>
<evidence type="ECO:0000256" key="1">
    <source>
        <dbReference type="SAM" id="SignalP"/>
    </source>
</evidence>
<gene>
    <name evidence="3" type="ORF">GGQ68_002579</name>
</gene>
<dbReference type="EMBL" id="JACIEJ010000006">
    <property type="protein sequence ID" value="MBB3986240.1"/>
    <property type="molecule type" value="Genomic_DNA"/>
</dbReference>
<proteinExistence type="predicted"/>
<dbReference type="Gene3D" id="1.25.40.10">
    <property type="entry name" value="Tetratricopeptide repeat domain"/>
    <property type="match status" value="1"/>
</dbReference>
<feature type="domain" description="Surface lipoprotein assembly modifier C-terminal" evidence="2">
    <location>
        <begin position="111"/>
        <end position="396"/>
    </location>
</feature>
<evidence type="ECO:0000313" key="4">
    <source>
        <dbReference type="Proteomes" id="UP000541426"/>
    </source>
</evidence>
<feature type="signal peptide" evidence="1">
    <location>
        <begin position="1"/>
        <end position="24"/>
    </location>
</feature>
<evidence type="ECO:0000259" key="2">
    <source>
        <dbReference type="Pfam" id="PF04575"/>
    </source>
</evidence>
<protein>
    <recommendedName>
        <fullName evidence="2">Surface lipoprotein assembly modifier C-terminal domain-containing protein</fullName>
    </recommendedName>
</protein>
<evidence type="ECO:0000313" key="3">
    <source>
        <dbReference type="EMBL" id="MBB3986240.1"/>
    </source>
</evidence>
<dbReference type="InterPro" id="IPR007655">
    <property type="entry name" value="Slam_C"/>
</dbReference>
<keyword evidence="1" id="KW-0732">Signal</keyword>
<dbReference type="InterPro" id="IPR011990">
    <property type="entry name" value="TPR-like_helical_dom_sf"/>
</dbReference>
<dbReference type="AlphaFoldDB" id="A0A7W6GSP9"/>
<keyword evidence="4" id="KW-1185">Reference proteome</keyword>
<reference evidence="3 4" key="1">
    <citation type="submission" date="2020-08" db="EMBL/GenBank/DDBJ databases">
        <title>Genomic Encyclopedia of Type Strains, Phase IV (KMG-IV): sequencing the most valuable type-strain genomes for metagenomic binning, comparative biology and taxonomic classification.</title>
        <authorList>
            <person name="Goeker M."/>
        </authorList>
    </citation>
    <scope>NUCLEOTIDE SEQUENCE [LARGE SCALE GENOMIC DNA]</scope>
    <source>
        <strain evidence="3 4">DSM 102235</strain>
    </source>
</reference>
<sequence length="396" mass="43514">MRRLIAILLLGLGAICTQPDGATAAPDTWTTALELMEAGQTRAALPLLEQLVSAHPDNKHYRFELALALYRLERPFRAKWQLEQVRGASLTPSEARLVTQFLAAIEAKSAWSGALSFEMKSESNANGQTRDRTVAANGMQFVLRPDSRAKPGASLITNAEIGYTQALSEKWSGLVSLSAYVKHNEERSLRDTQLTGRAGFQYRPNQRTAFAFGLLHGNRWVADDAYSSSTGVWAEYSQLIGSRSRLNAGVEVSKIEAFTMQPDSHRTLLYGGYTLALNGNARLDLAGYLEDTGGGLPTLTGQRAGIAATALYAWKGGLMTSVEVSHHLDRRRGKEPFFDVAREDRKTAIALSVYHRDFRIGSFAPKLILGAGKNQSNIPLARHDNQYLSIGLTRNF</sequence>
<dbReference type="RefSeq" id="WP_183966474.1">
    <property type="nucleotide sequence ID" value="NZ_BAABBZ010000005.1"/>
</dbReference>
<dbReference type="SUPFAM" id="SSF48452">
    <property type="entry name" value="TPR-like"/>
    <property type="match status" value="1"/>
</dbReference>